<dbReference type="STRING" id="1033810.HLPCO_002910"/>
<dbReference type="EMBL" id="AFNU02000018">
    <property type="protein sequence ID" value="ERJ11019.1"/>
    <property type="molecule type" value="Genomic_DNA"/>
</dbReference>
<keyword evidence="2" id="KW-0812">Transmembrane</keyword>
<reference evidence="3 4" key="2">
    <citation type="journal article" date="2013" name="PLoS ONE">
        <title>INDIGO - INtegrated Data Warehouse of MIcrobial GenOmes with Examples from the Red Sea Extremophiles.</title>
        <authorList>
            <person name="Alam I."/>
            <person name="Antunes A."/>
            <person name="Kamau A.A."/>
            <person name="Ba Alawi W."/>
            <person name="Kalkatawi M."/>
            <person name="Stingl U."/>
            <person name="Bajic V.B."/>
        </authorList>
    </citation>
    <scope>NUCLEOTIDE SEQUENCE [LARGE SCALE GENOMIC DNA]</scope>
    <source>
        <strain evidence="3 4">SSD-17B</strain>
    </source>
</reference>
<proteinExistence type="predicted"/>
<feature type="region of interest" description="Disordered" evidence="1">
    <location>
        <begin position="77"/>
        <end position="97"/>
    </location>
</feature>
<dbReference type="AlphaFoldDB" id="U2FIH6"/>
<evidence type="ECO:0000313" key="3">
    <source>
        <dbReference type="EMBL" id="ERJ11019.1"/>
    </source>
</evidence>
<dbReference type="InterPro" id="IPR027417">
    <property type="entry name" value="P-loop_NTPase"/>
</dbReference>
<gene>
    <name evidence="3" type="ORF">HLPCO_002910</name>
</gene>
<feature type="compositionally biased region" description="Basic residues" evidence="1">
    <location>
        <begin position="79"/>
        <end position="97"/>
    </location>
</feature>
<name>U2FIH6_9MOLU</name>
<comment type="caution">
    <text evidence="3">The sequence shown here is derived from an EMBL/GenBank/DDBJ whole genome shotgun (WGS) entry which is preliminary data.</text>
</comment>
<organism evidence="3 4">
    <name type="scientific">Haloplasma contractile SSD-17B</name>
    <dbReference type="NCBI Taxonomy" id="1033810"/>
    <lineage>
        <taxon>Bacteria</taxon>
        <taxon>Bacillati</taxon>
        <taxon>Mycoplasmatota</taxon>
        <taxon>Mollicutes</taxon>
        <taxon>Haloplasmatales</taxon>
        <taxon>Haloplasmataceae</taxon>
        <taxon>Haloplasma</taxon>
    </lineage>
</organism>
<dbReference type="eggNOG" id="COG1401">
    <property type="taxonomic scope" value="Bacteria"/>
</dbReference>
<sequence>MILDRFIFILNNINIDKKSANEIFEIIWRILSTKEAIFIYIFVIFIMIIMIIMIMIYNEVKFQSLIANKNYQKYTKMPKGTKKNKKDKKSKENRKRIKIKEEKIEEESNVEEKTNTSRFFMLKEIDKKREELANIKFNDDITLKQMCEDFRNYAAQKLGLNYDIKDIRRFVCSLAVTKILILQGMSGTGKTSLAYAFGEFVDNPTVIVPVQPMWKERTDLIGYYNEFTQKF</sequence>
<dbReference type="InParanoid" id="U2FIH6"/>
<keyword evidence="2" id="KW-0472">Membrane</keyword>
<dbReference type="Proteomes" id="UP000005707">
    <property type="component" value="Unassembled WGS sequence"/>
</dbReference>
<evidence type="ECO:0000256" key="2">
    <source>
        <dbReference type="SAM" id="Phobius"/>
    </source>
</evidence>
<protein>
    <submittedName>
        <fullName evidence="3">ATPase associated with various cellular activities AAA 5 protein</fullName>
    </submittedName>
</protein>
<accession>U2FIH6</accession>
<dbReference type="Gene3D" id="3.40.50.300">
    <property type="entry name" value="P-loop containing nucleotide triphosphate hydrolases"/>
    <property type="match status" value="1"/>
</dbReference>
<dbReference type="SUPFAM" id="SSF52540">
    <property type="entry name" value="P-loop containing nucleoside triphosphate hydrolases"/>
    <property type="match status" value="1"/>
</dbReference>
<keyword evidence="2" id="KW-1133">Transmembrane helix</keyword>
<feature type="non-terminal residue" evidence="3">
    <location>
        <position position="231"/>
    </location>
</feature>
<keyword evidence="4" id="KW-1185">Reference proteome</keyword>
<evidence type="ECO:0000313" key="4">
    <source>
        <dbReference type="Proteomes" id="UP000005707"/>
    </source>
</evidence>
<evidence type="ECO:0000256" key="1">
    <source>
        <dbReference type="SAM" id="MobiDB-lite"/>
    </source>
</evidence>
<reference evidence="3 4" key="1">
    <citation type="journal article" date="2011" name="J. Bacteriol.">
        <title>Genome sequence of Haloplasma contractile, an unusual contractile bacterium from a deep-sea anoxic brine lake.</title>
        <authorList>
            <person name="Antunes A."/>
            <person name="Alam I."/>
            <person name="El Dorry H."/>
            <person name="Siam R."/>
            <person name="Robertson A."/>
            <person name="Bajic V.B."/>
            <person name="Stingl U."/>
        </authorList>
    </citation>
    <scope>NUCLEOTIDE SEQUENCE [LARGE SCALE GENOMIC DNA]</scope>
    <source>
        <strain evidence="3 4">SSD-17B</strain>
    </source>
</reference>
<feature type="transmembrane region" description="Helical" evidence="2">
    <location>
        <begin position="37"/>
        <end position="57"/>
    </location>
</feature>